<evidence type="ECO:0000259" key="7">
    <source>
        <dbReference type="SMART" id="SM00249"/>
    </source>
</evidence>
<feature type="compositionally biased region" description="Polar residues" evidence="6">
    <location>
        <begin position="891"/>
        <end position="901"/>
    </location>
</feature>
<name>A0AAV5IC48_9ROSI</name>
<evidence type="ECO:0000256" key="5">
    <source>
        <dbReference type="ARBA" id="ARBA00023163"/>
    </source>
</evidence>
<evidence type="ECO:0000313" key="8">
    <source>
        <dbReference type="EMBL" id="GKU95746.1"/>
    </source>
</evidence>
<keyword evidence="4" id="KW-0805">Transcription regulation</keyword>
<dbReference type="InterPro" id="IPR013083">
    <property type="entry name" value="Znf_RING/FYVE/PHD"/>
</dbReference>
<feature type="compositionally biased region" description="Polar residues" evidence="6">
    <location>
        <begin position="26"/>
        <end position="46"/>
    </location>
</feature>
<dbReference type="AlphaFoldDB" id="A0AAV5IC48"/>
<feature type="domain" description="Zinc finger PHD-type" evidence="7">
    <location>
        <begin position="334"/>
        <end position="381"/>
    </location>
</feature>
<dbReference type="Pfam" id="PF23121">
    <property type="entry name" value="SPOC_AIPP2"/>
    <property type="match status" value="1"/>
</dbReference>
<evidence type="ECO:0000256" key="6">
    <source>
        <dbReference type="SAM" id="MobiDB-lite"/>
    </source>
</evidence>
<evidence type="ECO:0000256" key="3">
    <source>
        <dbReference type="ARBA" id="ARBA00022833"/>
    </source>
</evidence>
<dbReference type="InterPro" id="IPR049914">
    <property type="entry name" value="PHD1-3/5-6"/>
</dbReference>
<evidence type="ECO:0000313" key="9">
    <source>
        <dbReference type="Proteomes" id="UP001054252"/>
    </source>
</evidence>
<feature type="region of interest" description="Disordered" evidence="6">
    <location>
        <begin position="231"/>
        <end position="270"/>
    </location>
</feature>
<dbReference type="InterPro" id="IPR001965">
    <property type="entry name" value="Znf_PHD"/>
</dbReference>
<comment type="caution">
    <text evidence="8">The sequence shown here is derived from an EMBL/GenBank/DDBJ whole genome shotgun (WGS) entry which is preliminary data.</text>
</comment>
<keyword evidence="2" id="KW-0863">Zinc-finger</keyword>
<dbReference type="PANTHER" id="PTHR33304">
    <property type="match status" value="1"/>
</dbReference>
<evidence type="ECO:0000256" key="4">
    <source>
        <dbReference type="ARBA" id="ARBA00023015"/>
    </source>
</evidence>
<keyword evidence="9" id="KW-1185">Reference proteome</keyword>
<feature type="compositionally biased region" description="Basic and acidic residues" evidence="6">
    <location>
        <begin position="12"/>
        <end position="22"/>
    </location>
</feature>
<accession>A0AAV5IC48</accession>
<feature type="region of interest" description="Disordered" evidence="6">
    <location>
        <begin position="499"/>
        <end position="550"/>
    </location>
</feature>
<feature type="region of interest" description="Disordered" evidence="6">
    <location>
        <begin position="1025"/>
        <end position="1064"/>
    </location>
</feature>
<feature type="region of interest" description="Disordered" evidence="6">
    <location>
        <begin position="1"/>
        <end position="58"/>
    </location>
</feature>
<feature type="compositionally biased region" description="Polar residues" evidence="6">
    <location>
        <begin position="1027"/>
        <end position="1038"/>
    </location>
</feature>
<feature type="compositionally biased region" description="Low complexity" evidence="6">
    <location>
        <begin position="913"/>
        <end position="926"/>
    </location>
</feature>
<feature type="compositionally biased region" description="Basic and acidic residues" evidence="6">
    <location>
        <begin position="1039"/>
        <end position="1064"/>
    </location>
</feature>
<protein>
    <recommendedName>
        <fullName evidence="7">Zinc finger PHD-type domain-containing protein</fullName>
    </recommendedName>
</protein>
<dbReference type="GO" id="GO:0008270">
    <property type="term" value="F:zinc ion binding"/>
    <property type="evidence" value="ECO:0007669"/>
    <property type="project" value="UniProtKB-KW"/>
</dbReference>
<dbReference type="PANTHER" id="PTHR33304:SF15">
    <property type="entry name" value="ZINC FINGER PHD-TYPE DOMAIN-CONTAINING PROTEIN"/>
    <property type="match status" value="1"/>
</dbReference>
<evidence type="ECO:0000256" key="2">
    <source>
        <dbReference type="ARBA" id="ARBA00022771"/>
    </source>
</evidence>
<sequence>MHYEQVTPMGEKVNECSGDAKKGKNGNRSSDNDANLLSPLVNNASNGRHHASSETSHLLSACSSHGSFSENEESEENLKDFNRSGDNQMVVKSSVAQANENCSSVKAPIFHDNRISSQPEKQRELECLGDNISCISGSDNMKMRAGSRTGDADWKNVSCCSPANSFSEVEKAVHNQPSSCCLSGTPLGNADPKNQKSLRSFTKDSLPEILCCSKVPDSSEISSLRDSCAGTGSLKGERSECSEEQVQSSFARENTSKIGNVMGDEHSSTGSLQVNAENNKLHSAEVARCSNNLELFKISSTVVKESGFSGGTIIGSVPADCADGSGIIEYDVKVCDICGDIGKEESLAICSKCSDGAEHIYCMRAKLDKVPEGDWMCEECALSEENEKKQQEKIEKEVEPLKKLPSSEIKQNPQNSSVPHVKDTLQSDIKGLGFEKIRTHKVSPCRPFSSKSPTGSAEAISAIKRPLGTIVKSSNALSHGSKKLKCLSRVKTSGTNMVTARTPITSGGKSPASPLQSQMLKGSLSKSKSFPSTSLKEVAQPSREGSGRMQNFAGETMKNNIKEGVSRTMFKSLSFNSAMSCGRNNTSHDLKTFPSKFSSGRDLMRLRHAKRHSLAKTKKTLSSAVDDPAALKVYEKITPPEKTTLPEFTSSSCQDPPAEKGYSRSSNSLEFSGYLAQRGFPTEEKKDCIDAVRQHVECFAEAAPATNVNHSNAAHSEERTCLRDATLFASLRDITPQISAIPEPDHLWQGRFEISRSSKHPINCDGIQAHLSCLASQKVLEVVKKLPQKLLVAEVPRLSIWPAQFMRSQASEDNIALYFFPKDLASYDRSYKGLVDSMIKNDSCLKGNFSGFELLIFSSDLLPDKAQRWNKMLFLWGVFRGKKINCSDNLPRQRSCTSSLKEGSPKHDQSTHSMSASDPSGQSSGSFPDNAQQTPNSTTLIDVQSVTSGRMVEVCEIKVSSPELKFSDLQTTTDQQVRPVDPQMKTEVLSGDVPCPEQKFLDLQTTPVQQVSPVDNQIRSEMLSGDLNCSSSSQPGETNSKKRPEIDLNHSLEENEDRLKVEDEQLCKRPKLSTSGTGESNSFWDVKNSSYRFASNADGHGPHISCEPHEFEGANPMPESSPSLDLEGGQNRLSSMVLSRQNEHQWHSGTPNLELSLWPSKQINIPVSEADASLALSLALPFHEAPEVSKSTPETKLLLLLPGWRDGSSF</sequence>
<gene>
    <name evidence="8" type="ORF">SLEP1_g9068</name>
</gene>
<reference evidence="8 9" key="1">
    <citation type="journal article" date="2021" name="Commun. Biol.">
        <title>The genome of Shorea leprosula (Dipterocarpaceae) highlights the ecological relevance of drought in aseasonal tropical rainforests.</title>
        <authorList>
            <person name="Ng K.K.S."/>
            <person name="Kobayashi M.J."/>
            <person name="Fawcett J.A."/>
            <person name="Hatakeyama M."/>
            <person name="Paape T."/>
            <person name="Ng C.H."/>
            <person name="Ang C.C."/>
            <person name="Tnah L.H."/>
            <person name="Lee C.T."/>
            <person name="Nishiyama T."/>
            <person name="Sese J."/>
            <person name="O'Brien M.J."/>
            <person name="Copetti D."/>
            <person name="Mohd Noor M.I."/>
            <person name="Ong R.C."/>
            <person name="Putra M."/>
            <person name="Sireger I.Z."/>
            <person name="Indrioko S."/>
            <person name="Kosugi Y."/>
            <person name="Izuno A."/>
            <person name="Isagi Y."/>
            <person name="Lee S.L."/>
            <person name="Shimizu K.K."/>
        </authorList>
    </citation>
    <scope>NUCLEOTIDE SEQUENCE [LARGE SCALE GENOMIC DNA]</scope>
    <source>
        <strain evidence="8">214</strain>
    </source>
</reference>
<feature type="region of interest" description="Disordered" evidence="6">
    <location>
        <begin position="642"/>
        <end position="666"/>
    </location>
</feature>
<keyword evidence="1" id="KW-0479">Metal-binding</keyword>
<feature type="compositionally biased region" description="Polar residues" evidence="6">
    <location>
        <begin position="499"/>
        <end position="508"/>
    </location>
</feature>
<feature type="compositionally biased region" description="Low complexity" evidence="6">
    <location>
        <begin position="515"/>
        <end position="536"/>
    </location>
</feature>
<dbReference type="Gene3D" id="3.30.40.10">
    <property type="entry name" value="Zinc/RING finger domain, C3HC4 (zinc finger)"/>
    <property type="match status" value="1"/>
</dbReference>
<dbReference type="GO" id="GO:0140566">
    <property type="term" value="F:histone reader activity"/>
    <property type="evidence" value="ECO:0007669"/>
    <property type="project" value="InterPro"/>
</dbReference>
<keyword evidence="3" id="KW-0862">Zinc</keyword>
<dbReference type="InterPro" id="IPR011011">
    <property type="entry name" value="Znf_FYVE_PHD"/>
</dbReference>
<dbReference type="SMART" id="SM00249">
    <property type="entry name" value="PHD"/>
    <property type="match status" value="1"/>
</dbReference>
<feature type="compositionally biased region" description="Polar residues" evidence="6">
    <location>
        <begin position="244"/>
        <end position="258"/>
    </location>
</feature>
<dbReference type="SUPFAM" id="SSF57903">
    <property type="entry name" value="FYVE/PHD zinc finger"/>
    <property type="match status" value="1"/>
</dbReference>
<feature type="region of interest" description="Disordered" evidence="6">
    <location>
        <begin position="891"/>
        <end position="936"/>
    </location>
</feature>
<evidence type="ECO:0000256" key="1">
    <source>
        <dbReference type="ARBA" id="ARBA00022723"/>
    </source>
</evidence>
<dbReference type="GO" id="GO:0034244">
    <property type="term" value="P:negative regulation of transcription elongation by RNA polymerase II"/>
    <property type="evidence" value="ECO:0007669"/>
    <property type="project" value="InterPro"/>
</dbReference>
<feature type="region of interest" description="Disordered" evidence="6">
    <location>
        <begin position="1101"/>
        <end position="1129"/>
    </location>
</feature>
<proteinExistence type="predicted"/>
<feature type="compositionally biased region" description="Polar residues" evidence="6">
    <location>
        <begin position="927"/>
        <end position="936"/>
    </location>
</feature>
<dbReference type="EMBL" id="BPVZ01000009">
    <property type="protein sequence ID" value="GKU95746.1"/>
    <property type="molecule type" value="Genomic_DNA"/>
</dbReference>
<dbReference type="Proteomes" id="UP001054252">
    <property type="component" value="Unassembled WGS sequence"/>
</dbReference>
<dbReference type="InterPro" id="IPR056280">
    <property type="entry name" value="AIPP2-like_SPOC"/>
</dbReference>
<organism evidence="8 9">
    <name type="scientific">Rubroshorea leprosula</name>
    <dbReference type="NCBI Taxonomy" id="152421"/>
    <lineage>
        <taxon>Eukaryota</taxon>
        <taxon>Viridiplantae</taxon>
        <taxon>Streptophyta</taxon>
        <taxon>Embryophyta</taxon>
        <taxon>Tracheophyta</taxon>
        <taxon>Spermatophyta</taxon>
        <taxon>Magnoliopsida</taxon>
        <taxon>eudicotyledons</taxon>
        <taxon>Gunneridae</taxon>
        <taxon>Pentapetalae</taxon>
        <taxon>rosids</taxon>
        <taxon>malvids</taxon>
        <taxon>Malvales</taxon>
        <taxon>Dipterocarpaceae</taxon>
        <taxon>Rubroshorea</taxon>
    </lineage>
</organism>
<keyword evidence="5" id="KW-0804">Transcription</keyword>